<evidence type="ECO:0000313" key="3">
    <source>
        <dbReference type="Proteomes" id="UP001586593"/>
    </source>
</evidence>
<keyword evidence="3" id="KW-1185">Reference proteome</keyword>
<protein>
    <submittedName>
        <fullName evidence="2">Uncharacterized protein</fullName>
    </submittedName>
</protein>
<name>A0ABR3VWT3_9PEZI</name>
<proteinExistence type="predicted"/>
<sequence>MSVEEEHSVPVAIPNKSVQACIQKESYVIRAWAGWQWSSKDVVQQWDPRQRGSRKLQSVLFSATLKGGTLYAQPRHHHFTANSGIWATSFLGGQGSTYGGAARKRPANEQRPSTASPLSALDGWSCPMSKSTQHQRPARPAHPAHQAYSACWGSGHGGRSSSSTQRTSQSSSCTAYPDGNVTRVMLRVASVESEPLLAGEPHHGV</sequence>
<feature type="region of interest" description="Disordered" evidence="1">
    <location>
        <begin position="97"/>
        <end position="177"/>
    </location>
</feature>
<dbReference type="Proteomes" id="UP001586593">
    <property type="component" value="Unassembled WGS sequence"/>
</dbReference>
<evidence type="ECO:0000313" key="2">
    <source>
        <dbReference type="EMBL" id="KAL1847006.1"/>
    </source>
</evidence>
<gene>
    <name evidence="2" type="ORF">VTK73DRAFT_163</name>
</gene>
<evidence type="ECO:0000256" key="1">
    <source>
        <dbReference type="SAM" id="MobiDB-lite"/>
    </source>
</evidence>
<comment type="caution">
    <text evidence="2">The sequence shown here is derived from an EMBL/GenBank/DDBJ whole genome shotgun (WGS) entry which is preliminary data.</text>
</comment>
<feature type="compositionally biased region" description="Low complexity" evidence="1">
    <location>
        <begin position="159"/>
        <end position="172"/>
    </location>
</feature>
<organism evidence="2 3">
    <name type="scientific">Phialemonium thermophilum</name>
    <dbReference type="NCBI Taxonomy" id="223376"/>
    <lineage>
        <taxon>Eukaryota</taxon>
        <taxon>Fungi</taxon>
        <taxon>Dikarya</taxon>
        <taxon>Ascomycota</taxon>
        <taxon>Pezizomycotina</taxon>
        <taxon>Sordariomycetes</taxon>
        <taxon>Sordariomycetidae</taxon>
        <taxon>Cephalothecales</taxon>
        <taxon>Cephalothecaceae</taxon>
        <taxon>Phialemonium</taxon>
    </lineage>
</organism>
<reference evidence="2 3" key="1">
    <citation type="journal article" date="2024" name="Commun. Biol.">
        <title>Comparative genomic analysis of thermophilic fungi reveals convergent evolutionary adaptations and gene losses.</title>
        <authorList>
            <person name="Steindorff A.S."/>
            <person name="Aguilar-Pontes M.V."/>
            <person name="Robinson A.J."/>
            <person name="Andreopoulos B."/>
            <person name="LaButti K."/>
            <person name="Kuo A."/>
            <person name="Mondo S."/>
            <person name="Riley R."/>
            <person name="Otillar R."/>
            <person name="Haridas S."/>
            <person name="Lipzen A."/>
            <person name="Grimwood J."/>
            <person name="Schmutz J."/>
            <person name="Clum A."/>
            <person name="Reid I.D."/>
            <person name="Moisan M.C."/>
            <person name="Butler G."/>
            <person name="Nguyen T.T.M."/>
            <person name="Dewar K."/>
            <person name="Conant G."/>
            <person name="Drula E."/>
            <person name="Henrissat B."/>
            <person name="Hansel C."/>
            <person name="Singer S."/>
            <person name="Hutchinson M.I."/>
            <person name="de Vries R.P."/>
            <person name="Natvig D.O."/>
            <person name="Powell A.J."/>
            <person name="Tsang A."/>
            <person name="Grigoriev I.V."/>
        </authorList>
    </citation>
    <scope>NUCLEOTIDE SEQUENCE [LARGE SCALE GENOMIC DNA]</scope>
    <source>
        <strain evidence="2 3">ATCC 24622</strain>
    </source>
</reference>
<dbReference type="EMBL" id="JAZHXJ010001002">
    <property type="protein sequence ID" value="KAL1847006.1"/>
    <property type="molecule type" value="Genomic_DNA"/>
</dbReference>
<accession>A0ABR3VWT3</accession>